<dbReference type="InterPro" id="IPR019320">
    <property type="entry name" value="BORCS8"/>
</dbReference>
<dbReference type="WBParaSite" id="OFLC_0000157601-mRNA-1">
    <property type="protein sequence ID" value="OFLC_0000157601-mRNA-1"/>
    <property type="gene ID" value="OFLC_0000157601"/>
</dbReference>
<dbReference type="AlphaFoldDB" id="A0A183H267"/>
<accession>A0A183H267</accession>
<keyword evidence="3" id="KW-1185">Reference proteome</keyword>
<evidence type="ECO:0000313" key="4">
    <source>
        <dbReference type="WBParaSite" id="OFLC_0000157601-mRNA-1"/>
    </source>
</evidence>
<dbReference type="PANTHER" id="PTHR21393:SF0">
    <property type="entry name" value="SMALL RIBOSOMAL SUBUNIT PROTEIN MS27"/>
    <property type="match status" value="1"/>
</dbReference>
<gene>
    <name evidence="2" type="ORF">OFLC_LOCUS1577</name>
</gene>
<reference evidence="2 3" key="2">
    <citation type="submission" date="2018-11" db="EMBL/GenBank/DDBJ databases">
        <authorList>
            <consortium name="Pathogen Informatics"/>
        </authorList>
    </citation>
    <scope>NUCLEOTIDE SEQUENCE [LARGE SCALE GENOMIC DNA]</scope>
</reference>
<reference evidence="4" key="1">
    <citation type="submission" date="2016-06" db="UniProtKB">
        <authorList>
            <consortium name="WormBaseParasite"/>
        </authorList>
    </citation>
    <scope>IDENTIFICATION</scope>
</reference>
<evidence type="ECO:0000313" key="2">
    <source>
        <dbReference type="EMBL" id="VDO30043.1"/>
    </source>
</evidence>
<dbReference type="InterPro" id="IPR034913">
    <property type="entry name" value="mS27/PTCD2"/>
</dbReference>
<evidence type="ECO:0000313" key="3">
    <source>
        <dbReference type="Proteomes" id="UP000267606"/>
    </source>
</evidence>
<name>A0A183H267_9BILA</name>
<dbReference type="Proteomes" id="UP000267606">
    <property type="component" value="Unassembled WGS sequence"/>
</dbReference>
<dbReference type="EMBL" id="UZAJ01000773">
    <property type="protein sequence ID" value="VDO30043.1"/>
    <property type="molecule type" value="Genomic_DNA"/>
</dbReference>
<dbReference type="STRING" id="387005.A0A183H267"/>
<dbReference type="Pfam" id="PF10037">
    <property type="entry name" value="MRP-S27"/>
    <property type="match status" value="1"/>
</dbReference>
<dbReference type="InterPro" id="IPR019266">
    <property type="entry name" value="Ribosomal_mS27"/>
</dbReference>
<dbReference type="PANTHER" id="PTHR21393">
    <property type="entry name" value="MITOCHONDRIAL 28S RIBOSOMAL PROTEIN S27"/>
    <property type="match status" value="1"/>
</dbReference>
<comment type="subcellular location">
    <subcellularLocation>
        <location evidence="1">Mitochondrion</location>
    </subcellularLocation>
</comment>
<dbReference type="GO" id="GO:0005739">
    <property type="term" value="C:mitochondrion"/>
    <property type="evidence" value="ECO:0007669"/>
    <property type="project" value="UniProtKB-SubCell"/>
</dbReference>
<proteinExistence type="predicted"/>
<organism evidence="4">
    <name type="scientific">Onchocerca flexuosa</name>
    <dbReference type="NCBI Taxonomy" id="387005"/>
    <lineage>
        <taxon>Eukaryota</taxon>
        <taxon>Metazoa</taxon>
        <taxon>Ecdysozoa</taxon>
        <taxon>Nematoda</taxon>
        <taxon>Chromadorea</taxon>
        <taxon>Rhabditida</taxon>
        <taxon>Spirurina</taxon>
        <taxon>Spiruromorpha</taxon>
        <taxon>Filarioidea</taxon>
        <taxon>Onchocercidae</taxon>
        <taxon>Onchocerca</taxon>
    </lineage>
</organism>
<sequence length="575" mass="66577">MVVKYSLLMCRSARCLLIVRRHLLSKKFALNEEWCARHRALSELGIEGGYEWITAVQKKFVSAGIASAVDVDAAVCIAEESDQLDDVLKIIYKLRHIEMTGRMLPSTEYALIRLLLKHHKTDILLAILADPINYGIFLNEHSACLVIDNFLEADRITDAARIASFIMLQEMFQSALLNWLCIYSSLRWTELPTEQRIFEKLPSLDYIAGVESDSGNMEDEDEMTFKFPYLKNEYNDMHFDLTDPNQLIGKCLLWFSNCVPLNEEEASNIRLIGYVFYGNYVLAKQLLQTMNILSSAAVICCSRLEQVTVKTNDIEQQQDEQLSGNAIEELKKIFGKVEKKNANDKLSDIIMKHLKAIQGTEEKNLIEIQRSVFFNWIENRANLIKAQVEQLDLKLRLKETYEERQKLRHRWEMLNFFENRLKWEDMAAVKEELLKTEQGKRKSKEDLEQEYVDEVFHKKGVTSYIFLKQSGRIVWKEMIENLAERLSESAHIADHDPSLALYRLHEHVGKTLPALVIRKHTMANLNSRLQGACFDLDNVLLTVQSMKKATTSFENIQAMLRDCIHHKQQLDCSTK</sequence>
<protein>
    <submittedName>
        <fullName evidence="4">Spatacsin</fullName>
    </submittedName>
</protein>
<evidence type="ECO:0000256" key="1">
    <source>
        <dbReference type="ARBA" id="ARBA00004173"/>
    </source>
</evidence>
<dbReference type="Pfam" id="PF10167">
    <property type="entry name" value="BORCS8"/>
    <property type="match status" value="1"/>
</dbReference>